<dbReference type="SUPFAM" id="SSF56349">
    <property type="entry name" value="DNA breaking-rejoining enzymes"/>
    <property type="match status" value="1"/>
</dbReference>
<dbReference type="EMBL" id="WMZR01000055">
    <property type="protein sequence ID" value="MTS53273.1"/>
    <property type="molecule type" value="Genomic_DNA"/>
</dbReference>
<comment type="similarity">
    <text evidence="2">Belongs to the 'phage' integrase family.</text>
</comment>
<dbReference type="Gene3D" id="1.10.443.10">
    <property type="entry name" value="Intergrase catalytic core"/>
    <property type="match status" value="1"/>
</dbReference>
<reference evidence="9 13" key="1">
    <citation type="submission" date="2015-10" db="EMBL/GenBank/DDBJ databases">
        <title>A novel member of the family Ruminococcaceae isolated from human faeces.</title>
        <authorList>
            <person name="Shkoporov A.N."/>
            <person name="Chaplin A.V."/>
            <person name="Motuzova O.V."/>
            <person name="Kafarskaia L.I."/>
            <person name="Efimov B.A."/>
        </authorList>
    </citation>
    <scope>NUCLEOTIDE SEQUENCE [LARGE SCALE GENOMIC DNA]</scope>
    <source>
        <strain evidence="9 13">668</strain>
    </source>
</reference>
<dbReference type="GO" id="GO:0003677">
    <property type="term" value="F:DNA binding"/>
    <property type="evidence" value="ECO:0007669"/>
    <property type="project" value="UniProtKB-UniRule"/>
</dbReference>
<dbReference type="InterPro" id="IPR050090">
    <property type="entry name" value="Tyrosine_recombinase_XerCD"/>
</dbReference>
<dbReference type="InterPro" id="IPR013762">
    <property type="entry name" value="Integrase-like_cat_sf"/>
</dbReference>
<dbReference type="InterPro" id="IPR011010">
    <property type="entry name" value="DNA_brk_join_enz"/>
</dbReference>
<evidence type="ECO:0000313" key="10">
    <source>
        <dbReference type="EMBL" id="MST93302.1"/>
    </source>
</evidence>
<evidence type="ECO:0000313" key="9">
    <source>
        <dbReference type="EMBL" id="KUE77265.1"/>
    </source>
</evidence>
<evidence type="ECO:0000313" key="11">
    <source>
        <dbReference type="EMBL" id="MTS28427.1"/>
    </source>
</evidence>
<dbReference type="EMBL" id="WMZU01000026">
    <property type="protein sequence ID" value="MTS28427.1"/>
    <property type="molecule type" value="Genomic_DNA"/>
</dbReference>
<reference evidence="15 16" key="2">
    <citation type="journal article" date="2019" name="Nat. Med.">
        <title>A library of human gut bacterial isolates paired with longitudinal multiomics data enables mechanistic microbiome research.</title>
        <authorList>
            <person name="Poyet M."/>
            <person name="Groussin M."/>
            <person name="Gibbons S.M."/>
            <person name="Avila-Pacheco J."/>
            <person name="Jiang X."/>
            <person name="Kearney S.M."/>
            <person name="Perrotta A.R."/>
            <person name="Berdy B."/>
            <person name="Zhao S."/>
            <person name="Lieberman T.D."/>
            <person name="Swanson P.K."/>
            <person name="Smith M."/>
            <person name="Roesemann S."/>
            <person name="Alexander J.E."/>
            <person name="Rich S.A."/>
            <person name="Livny J."/>
            <person name="Vlamakis H."/>
            <person name="Clish C."/>
            <person name="Bullock K."/>
            <person name="Deik A."/>
            <person name="Scott J."/>
            <person name="Pierce K.A."/>
            <person name="Xavier R.J."/>
            <person name="Alm E.J."/>
        </authorList>
    </citation>
    <scope>NUCLEOTIDE SEQUENCE [LARGE SCALE GENOMIC DNA]</scope>
    <source>
        <strain evidence="11 16">BIOML-A4</strain>
        <strain evidence="12 15">BIOML-A7</strain>
    </source>
</reference>
<dbReference type="Proteomes" id="UP000431913">
    <property type="component" value="Unassembled WGS sequence"/>
</dbReference>
<dbReference type="InterPro" id="IPR004107">
    <property type="entry name" value="Integrase_SAM-like_N"/>
</dbReference>
<evidence type="ECO:0000256" key="1">
    <source>
        <dbReference type="ARBA" id="ARBA00003283"/>
    </source>
</evidence>
<name>A0A0W7TTU6_9FIRM</name>
<evidence type="ECO:0000313" key="14">
    <source>
        <dbReference type="Proteomes" id="UP000431913"/>
    </source>
</evidence>
<evidence type="ECO:0000313" key="15">
    <source>
        <dbReference type="Proteomes" id="UP000449193"/>
    </source>
</evidence>
<reference evidence="10 14" key="3">
    <citation type="submission" date="2019-08" db="EMBL/GenBank/DDBJ databases">
        <title>In-depth cultivation of the pig gut microbiome towards novel bacterial diversity and tailored functional studies.</title>
        <authorList>
            <person name="Wylensek D."/>
            <person name="Hitch T.C.A."/>
            <person name="Clavel T."/>
        </authorList>
    </citation>
    <scope>NUCLEOTIDE SEQUENCE [LARGE SCALE GENOMIC DNA]</scope>
    <source>
        <strain evidence="10 14">WCA3-601-WT-6J</strain>
    </source>
</reference>
<keyword evidence="3" id="KW-0229">DNA integration</keyword>
<dbReference type="EMBL" id="LMUA01000003">
    <property type="protein sequence ID" value="KUE77265.1"/>
    <property type="molecule type" value="Genomic_DNA"/>
</dbReference>
<dbReference type="Proteomes" id="UP000449193">
    <property type="component" value="Unassembled WGS sequence"/>
</dbReference>
<dbReference type="AlphaFoldDB" id="A0A0W7TTU6"/>
<evidence type="ECO:0000259" key="7">
    <source>
        <dbReference type="PROSITE" id="PS51898"/>
    </source>
</evidence>
<keyword evidence="4 6" id="KW-0238">DNA-binding</keyword>
<accession>A0A0W7TTU6</accession>
<dbReference type="GO" id="GO:0015074">
    <property type="term" value="P:DNA integration"/>
    <property type="evidence" value="ECO:0007669"/>
    <property type="project" value="UniProtKB-KW"/>
</dbReference>
<dbReference type="RefSeq" id="WP_009323391.1">
    <property type="nucleotide sequence ID" value="NZ_CAQJQL010000113.1"/>
</dbReference>
<comment type="function">
    <text evidence="1">Site-specific tyrosine recombinase, which acts by catalyzing the cutting and rejoining of the recombining DNA molecules.</text>
</comment>
<dbReference type="GO" id="GO:0006310">
    <property type="term" value="P:DNA recombination"/>
    <property type="evidence" value="ECO:0007669"/>
    <property type="project" value="UniProtKB-KW"/>
</dbReference>
<evidence type="ECO:0000256" key="5">
    <source>
        <dbReference type="ARBA" id="ARBA00023172"/>
    </source>
</evidence>
<dbReference type="Pfam" id="PF02899">
    <property type="entry name" value="Phage_int_SAM_1"/>
    <property type="match status" value="1"/>
</dbReference>
<dbReference type="InterPro" id="IPR044068">
    <property type="entry name" value="CB"/>
</dbReference>
<evidence type="ECO:0000256" key="4">
    <source>
        <dbReference type="ARBA" id="ARBA00023125"/>
    </source>
</evidence>
<evidence type="ECO:0000313" key="12">
    <source>
        <dbReference type="EMBL" id="MTS53273.1"/>
    </source>
</evidence>
<feature type="domain" description="Tyr recombinase" evidence="7">
    <location>
        <begin position="103"/>
        <end position="277"/>
    </location>
</feature>
<dbReference type="Proteomes" id="UP000472755">
    <property type="component" value="Unassembled WGS sequence"/>
</dbReference>
<evidence type="ECO:0000256" key="3">
    <source>
        <dbReference type="ARBA" id="ARBA00022908"/>
    </source>
</evidence>
<dbReference type="InterPro" id="IPR010998">
    <property type="entry name" value="Integrase_recombinase_N"/>
</dbReference>
<feature type="domain" description="Core-binding (CB)" evidence="8">
    <location>
        <begin position="5"/>
        <end position="85"/>
    </location>
</feature>
<keyword evidence="5" id="KW-0233">DNA recombination</keyword>
<dbReference type="Gene3D" id="1.10.150.130">
    <property type="match status" value="1"/>
</dbReference>
<dbReference type="PROSITE" id="PS51900">
    <property type="entry name" value="CB"/>
    <property type="match status" value="1"/>
</dbReference>
<dbReference type="PROSITE" id="PS51898">
    <property type="entry name" value="TYR_RECOMBINASE"/>
    <property type="match status" value="1"/>
</dbReference>
<dbReference type="Pfam" id="PF00589">
    <property type="entry name" value="Phage_integrase"/>
    <property type="match status" value="1"/>
</dbReference>
<dbReference type="PANTHER" id="PTHR30349:SF89">
    <property type="entry name" value="INTEGRASE_RECOMBINASE"/>
    <property type="match status" value="1"/>
</dbReference>
<protein>
    <submittedName>
        <fullName evidence="9 10">Integrase</fullName>
    </submittedName>
</protein>
<evidence type="ECO:0000256" key="6">
    <source>
        <dbReference type="PROSITE-ProRule" id="PRU01248"/>
    </source>
</evidence>
<evidence type="ECO:0000259" key="8">
    <source>
        <dbReference type="PROSITE" id="PS51900"/>
    </source>
</evidence>
<evidence type="ECO:0000313" key="16">
    <source>
        <dbReference type="Proteomes" id="UP000472755"/>
    </source>
</evidence>
<evidence type="ECO:0000256" key="2">
    <source>
        <dbReference type="ARBA" id="ARBA00008857"/>
    </source>
</evidence>
<proteinExistence type="inferred from homology"/>
<comment type="caution">
    <text evidence="9">The sequence shown here is derived from an EMBL/GenBank/DDBJ whole genome shotgun (WGS) entry which is preliminary data.</text>
</comment>
<sequence>MKRMVLSQDVISAFITQQRQDEKSKATLEKYNRDILAFYSFLPEDKRVDKEKVIDYKTHLIEADYAVASINSMLVAVNSILAYMGAYECRVRLIKQQRQSFCDKKKELTREEYFNLVETAQKRGNMQLALILQTICATGIRVSELQYITVQALRRQEAQVSCKGKIRRILIPKALCIRLSKYCKERSICKGSVFVSRNGCPTNRSSIWAAMKRLCVYAKVAAEKVFPHNLRHLFARIFYKQHKDIVRLADVLGHSNVNTTRIYTLTSGNEQLSQLARMQLLI</sequence>
<organism evidence="9 13">
    <name type="scientific">Ruthenibacterium lactatiformans</name>
    <dbReference type="NCBI Taxonomy" id="1550024"/>
    <lineage>
        <taxon>Bacteria</taxon>
        <taxon>Bacillati</taxon>
        <taxon>Bacillota</taxon>
        <taxon>Clostridia</taxon>
        <taxon>Eubacteriales</taxon>
        <taxon>Oscillospiraceae</taxon>
        <taxon>Ruthenibacterium</taxon>
    </lineage>
</organism>
<gene>
    <name evidence="9" type="ORF">ASJ35_03010</name>
    <name evidence="10" type="ORF">FYJ76_15420</name>
    <name evidence="12" type="ORF">GMD52_17355</name>
    <name evidence="11" type="ORF">GMD59_14180</name>
</gene>
<dbReference type="EMBL" id="VUNJ01000023">
    <property type="protein sequence ID" value="MST93302.1"/>
    <property type="molecule type" value="Genomic_DNA"/>
</dbReference>
<dbReference type="Proteomes" id="UP000053433">
    <property type="component" value="Unassembled WGS sequence"/>
</dbReference>
<evidence type="ECO:0000313" key="13">
    <source>
        <dbReference type="Proteomes" id="UP000053433"/>
    </source>
</evidence>
<dbReference type="InterPro" id="IPR002104">
    <property type="entry name" value="Integrase_catalytic"/>
</dbReference>
<dbReference type="PANTHER" id="PTHR30349">
    <property type="entry name" value="PHAGE INTEGRASE-RELATED"/>
    <property type="match status" value="1"/>
</dbReference>